<feature type="compositionally biased region" description="Low complexity" evidence="1">
    <location>
        <begin position="151"/>
        <end position="178"/>
    </location>
</feature>
<evidence type="ECO:0000256" key="1">
    <source>
        <dbReference type="SAM" id="MobiDB-lite"/>
    </source>
</evidence>
<feature type="domain" description="HTH cro/C1-type" evidence="3">
    <location>
        <begin position="21"/>
        <end position="76"/>
    </location>
</feature>
<feature type="transmembrane region" description="Helical" evidence="2">
    <location>
        <begin position="191"/>
        <end position="212"/>
    </location>
</feature>
<reference evidence="4 5" key="1">
    <citation type="submission" date="2021-01" db="EMBL/GenBank/DDBJ databases">
        <title>WGS of actinomycetes isolated from Thailand.</title>
        <authorList>
            <person name="Thawai C."/>
        </authorList>
    </citation>
    <scope>NUCLEOTIDE SEQUENCE [LARGE SCALE GENOMIC DNA]</scope>
    <source>
        <strain evidence="4 5">CA1R205</strain>
    </source>
</reference>
<keyword evidence="5" id="KW-1185">Reference proteome</keyword>
<organism evidence="4 5">
    <name type="scientific">Streptomyces coffeae</name>
    <dbReference type="NCBI Taxonomy" id="621382"/>
    <lineage>
        <taxon>Bacteria</taxon>
        <taxon>Bacillati</taxon>
        <taxon>Actinomycetota</taxon>
        <taxon>Actinomycetes</taxon>
        <taxon>Kitasatosporales</taxon>
        <taxon>Streptomycetaceae</taxon>
        <taxon>Streptomyces</taxon>
    </lineage>
</organism>
<dbReference type="RefSeq" id="WP_201870727.1">
    <property type="nucleotide sequence ID" value="NZ_JAERRF010000001.1"/>
</dbReference>
<feature type="region of interest" description="Disordered" evidence="1">
    <location>
        <begin position="113"/>
        <end position="187"/>
    </location>
</feature>
<dbReference type="CDD" id="cd00093">
    <property type="entry name" value="HTH_XRE"/>
    <property type="match status" value="1"/>
</dbReference>
<accession>A0ABS1N678</accession>
<dbReference type="EMBL" id="JAERRF010000001">
    <property type="protein sequence ID" value="MBL1095460.1"/>
    <property type="molecule type" value="Genomic_DNA"/>
</dbReference>
<protein>
    <submittedName>
        <fullName evidence="4">DUF2690 domain-containing protein</fullName>
    </submittedName>
</protein>
<comment type="caution">
    <text evidence="4">The sequence shown here is derived from an EMBL/GenBank/DDBJ whole genome shotgun (WGS) entry which is preliminary data.</text>
</comment>
<proteinExistence type="predicted"/>
<evidence type="ECO:0000259" key="3">
    <source>
        <dbReference type="SMART" id="SM00530"/>
    </source>
</evidence>
<dbReference type="SUPFAM" id="SSF47413">
    <property type="entry name" value="lambda repressor-like DNA-binding domains"/>
    <property type="match status" value="1"/>
</dbReference>
<dbReference type="InterPro" id="IPR021224">
    <property type="entry name" value="DUF2690"/>
</dbReference>
<feature type="compositionally biased region" description="Basic and acidic residues" evidence="1">
    <location>
        <begin position="117"/>
        <end position="130"/>
    </location>
</feature>
<dbReference type="Pfam" id="PF13560">
    <property type="entry name" value="HTH_31"/>
    <property type="match status" value="1"/>
</dbReference>
<evidence type="ECO:0000313" key="5">
    <source>
        <dbReference type="Proteomes" id="UP000634229"/>
    </source>
</evidence>
<evidence type="ECO:0000313" key="4">
    <source>
        <dbReference type="EMBL" id="MBL1095460.1"/>
    </source>
</evidence>
<dbReference type="InterPro" id="IPR001387">
    <property type="entry name" value="Cro/C1-type_HTH"/>
</dbReference>
<gene>
    <name evidence="4" type="ORF">JK363_01965</name>
</gene>
<dbReference type="InterPro" id="IPR010982">
    <property type="entry name" value="Lambda_DNA-bd_dom_sf"/>
</dbReference>
<keyword evidence="2" id="KW-0472">Membrane</keyword>
<dbReference type="Pfam" id="PF10901">
    <property type="entry name" value="DUF2690"/>
    <property type="match status" value="1"/>
</dbReference>
<keyword evidence="2" id="KW-1133">Transmembrane helix</keyword>
<sequence>MPRWRELPEELDPQVREFTGQLRRIVERSGMSVVAVADRTGYSKSSWERYLNGRLLPPQRAVEALAEATGAGAHHLITLWELAERAWSRSENRHDVTMEAISVAQARAAIEEFAPEQGKRNGHPSEKAVKGAEAAEADRAAAPPGPERPRMPTAAATAPPTAPYPGAAPSAPGVPAAPDSSEEGRGGRRRMALFAGAAVGSLLLVAGAVFLVGTGDGDDGKPVAAPKTAPATTAPSLPRGVKCAGKGCTGKDPEAMGCGGAKAITSANLTVGTAYVEVRYSEICGAAWARITRAAPGDQIRVSAPGGGGGASVSRSGEVNTGGEAYTRMVSVKTIAQATACATLTSGARGCTDRTANG</sequence>
<evidence type="ECO:0000256" key="2">
    <source>
        <dbReference type="SAM" id="Phobius"/>
    </source>
</evidence>
<dbReference type="Gene3D" id="1.10.260.40">
    <property type="entry name" value="lambda repressor-like DNA-binding domains"/>
    <property type="match status" value="1"/>
</dbReference>
<dbReference type="Proteomes" id="UP000634229">
    <property type="component" value="Unassembled WGS sequence"/>
</dbReference>
<keyword evidence="2" id="KW-0812">Transmembrane</keyword>
<name>A0ABS1N678_9ACTN</name>
<dbReference type="SMART" id="SM00530">
    <property type="entry name" value="HTH_XRE"/>
    <property type="match status" value="1"/>
</dbReference>